<dbReference type="Pfam" id="PF12796">
    <property type="entry name" value="Ank_2"/>
    <property type="match status" value="1"/>
</dbReference>
<evidence type="ECO:0000256" key="1">
    <source>
        <dbReference type="PROSITE-ProRule" id="PRU00023"/>
    </source>
</evidence>
<evidence type="ECO:0000313" key="4">
    <source>
        <dbReference type="EMBL" id="CAA2994278.1"/>
    </source>
</evidence>
<dbReference type="EMBL" id="CACTIH010005470">
    <property type="protein sequence ID" value="CAA2994278.1"/>
    <property type="molecule type" value="Genomic_DNA"/>
</dbReference>
<sequence length="599" mass="67030">MMEQPTSQSQEREVDEPSWSRYSGVRHAVIDGIWISLERFFEQSSAFTIRINESDDTALLLAVKVGREYSFIEKMVNKTPPCCPSLLTQKDNSGNTALHAAAQLGNVKIAELLVNKNRELRGFFNNDGLLPIQVAANRGHKGMTSYLLDICLKTNYSNLHEDEAAGSVLLSLVKAKFYDLALKLLQKNPELVRENVSHLELMKTSVSRSGRILELMAEEPSVFQSGTCFGIWGSLIYSLSESPETPGILWKKLEVLVPPMERIRHIKLMHHQASQLFKLTFSFIKTWPYGTALAAMKRPFILAAQNGLTEIVTKILYHFPETINSTDEENHSGFHLAVMYRREKVFKILQQQNIGQDKMFSIDNNRNNILHLAGYRARQDSLDLNRGAILQMQYEIRWFKEIEGLVTSKEIKSKNSDGKTPLAIFNEEHTNLVSTEIKWMTEMATACSVALSLIVTVAFAAAITVPGGSDINGLPIFSNPSHQTPFLVFAISDSLALVFSVTSVLSFLSIFTSRYGVVDFLNTLPNRLIIGLIFLLFSVVSLVVAFSSTIFLVFAKKDPLILIPIIISACVPVFFFIELQLPPLLNMINSTYGLGLLGL</sequence>
<comment type="caution">
    <text evidence="4">The sequence shown here is derived from an EMBL/GenBank/DDBJ whole genome shotgun (WGS) entry which is preliminary data.</text>
</comment>
<keyword evidence="2" id="KW-0812">Transmembrane</keyword>
<dbReference type="Proteomes" id="UP000594638">
    <property type="component" value="Unassembled WGS sequence"/>
</dbReference>
<proteinExistence type="predicted"/>
<dbReference type="InterPro" id="IPR036770">
    <property type="entry name" value="Ankyrin_rpt-contain_sf"/>
</dbReference>
<dbReference type="AlphaFoldDB" id="A0A8S0SRV1"/>
<dbReference type="SUPFAM" id="SSF48403">
    <property type="entry name" value="Ankyrin repeat"/>
    <property type="match status" value="1"/>
</dbReference>
<keyword evidence="2" id="KW-1133">Transmembrane helix</keyword>
<feature type="transmembrane region" description="Helical" evidence="2">
    <location>
        <begin position="560"/>
        <end position="577"/>
    </location>
</feature>
<dbReference type="InterPro" id="IPR002110">
    <property type="entry name" value="Ankyrin_rpt"/>
</dbReference>
<dbReference type="PROSITE" id="PS50088">
    <property type="entry name" value="ANK_REPEAT"/>
    <property type="match status" value="1"/>
</dbReference>
<feature type="repeat" description="ANK" evidence="1">
    <location>
        <begin position="93"/>
        <end position="117"/>
    </location>
</feature>
<evidence type="ECO:0000256" key="2">
    <source>
        <dbReference type="SAM" id="Phobius"/>
    </source>
</evidence>
<dbReference type="Pfam" id="PF13962">
    <property type="entry name" value="PGG"/>
    <property type="match status" value="1"/>
</dbReference>
<dbReference type="InterPro" id="IPR026961">
    <property type="entry name" value="PGG_dom"/>
</dbReference>
<dbReference type="Gramene" id="OE9A006872T2">
    <property type="protein sequence ID" value="OE9A006872C2"/>
    <property type="gene ID" value="OE9A006872"/>
</dbReference>
<keyword evidence="2" id="KW-0472">Membrane</keyword>
<keyword evidence="5" id="KW-1185">Reference proteome</keyword>
<protein>
    <submittedName>
        <fullName evidence="4">Ankyrin repeat-containing ITN1-like</fullName>
    </submittedName>
</protein>
<feature type="transmembrane region" description="Helical" evidence="2">
    <location>
        <begin position="528"/>
        <end position="553"/>
    </location>
</feature>
<organism evidence="4 5">
    <name type="scientific">Olea europaea subsp. europaea</name>
    <dbReference type="NCBI Taxonomy" id="158383"/>
    <lineage>
        <taxon>Eukaryota</taxon>
        <taxon>Viridiplantae</taxon>
        <taxon>Streptophyta</taxon>
        <taxon>Embryophyta</taxon>
        <taxon>Tracheophyta</taxon>
        <taxon>Spermatophyta</taxon>
        <taxon>Magnoliopsida</taxon>
        <taxon>eudicotyledons</taxon>
        <taxon>Gunneridae</taxon>
        <taxon>Pentapetalae</taxon>
        <taxon>asterids</taxon>
        <taxon>lamiids</taxon>
        <taxon>Lamiales</taxon>
        <taxon>Oleaceae</taxon>
        <taxon>Oleeae</taxon>
        <taxon>Olea</taxon>
    </lineage>
</organism>
<name>A0A8S0SRV1_OLEEU</name>
<dbReference type="PANTHER" id="PTHR24177">
    <property type="entry name" value="CASKIN"/>
    <property type="match status" value="1"/>
</dbReference>
<gene>
    <name evidence="4" type="ORF">OLEA9_A006872</name>
</gene>
<feature type="transmembrane region" description="Helical" evidence="2">
    <location>
        <begin position="486"/>
        <end position="508"/>
    </location>
</feature>
<dbReference type="PANTHER" id="PTHR24177:SF482">
    <property type="entry name" value="PGG DOMAIN-CONTAINING PROTEIN"/>
    <property type="match status" value="1"/>
</dbReference>
<dbReference type="Gene3D" id="1.25.40.20">
    <property type="entry name" value="Ankyrin repeat-containing domain"/>
    <property type="match status" value="2"/>
</dbReference>
<dbReference type="OrthoDB" id="1925304at2759"/>
<feature type="transmembrane region" description="Helical" evidence="2">
    <location>
        <begin position="443"/>
        <end position="465"/>
    </location>
</feature>
<evidence type="ECO:0000313" key="5">
    <source>
        <dbReference type="Proteomes" id="UP000594638"/>
    </source>
</evidence>
<evidence type="ECO:0000259" key="3">
    <source>
        <dbReference type="Pfam" id="PF13962"/>
    </source>
</evidence>
<dbReference type="SMART" id="SM00248">
    <property type="entry name" value="ANK"/>
    <property type="match status" value="4"/>
</dbReference>
<reference evidence="4 5" key="1">
    <citation type="submission" date="2019-12" db="EMBL/GenBank/DDBJ databases">
        <authorList>
            <person name="Alioto T."/>
            <person name="Alioto T."/>
            <person name="Gomez Garrido J."/>
        </authorList>
    </citation>
    <scope>NUCLEOTIDE SEQUENCE [LARGE SCALE GENOMIC DNA]</scope>
</reference>
<keyword evidence="1" id="KW-0040">ANK repeat</keyword>
<dbReference type="GO" id="GO:0016020">
    <property type="term" value="C:membrane"/>
    <property type="evidence" value="ECO:0007669"/>
    <property type="project" value="TreeGrafter"/>
</dbReference>
<accession>A0A8S0SRV1</accession>
<feature type="domain" description="PGG" evidence="3">
    <location>
        <begin position="438"/>
        <end position="552"/>
    </location>
</feature>
<dbReference type="PROSITE" id="PS50297">
    <property type="entry name" value="ANK_REP_REGION"/>
    <property type="match status" value="1"/>
</dbReference>